<comment type="caution">
    <text evidence="3">The sequence shown here is derived from an EMBL/GenBank/DDBJ whole genome shotgun (WGS) entry which is preliminary data.</text>
</comment>
<accession>A0ABN9S8I0</accession>
<keyword evidence="2" id="KW-0732">Signal</keyword>
<evidence type="ECO:0000313" key="4">
    <source>
        <dbReference type="Proteomes" id="UP001189429"/>
    </source>
</evidence>
<feature type="compositionally biased region" description="Polar residues" evidence="1">
    <location>
        <begin position="79"/>
        <end position="89"/>
    </location>
</feature>
<proteinExistence type="predicted"/>
<keyword evidence="4" id="KW-1185">Reference proteome</keyword>
<protein>
    <submittedName>
        <fullName evidence="3">Uncharacterized protein</fullName>
    </submittedName>
</protein>
<dbReference type="EMBL" id="CAUYUJ010009979">
    <property type="protein sequence ID" value="CAK0828185.1"/>
    <property type="molecule type" value="Genomic_DNA"/>
</dbReference>
<organism evidence="3 4">
    <name type="scientific">Prorocentrum cordatum</name>
    <dbReference type="NCBI Taxonomy" id="2364126"/>
    <lineage>
        <taxon>Eukaryota</taxon>
        <taxon>Sar</taxon>
        <taxon>Alveolata</taxon>
        <taxon>Dinophyceae</taxon>
        <taxon>Prorocentrales</taxon>
        <taxon>Prorocentraceae</taxon>
        <taxon>Prorocentrum</taxon>
    </lineage>
</organism>
<evidence type="ECO:0000313" key="3">
    <source>
        <dbReference type="EMBL" id="CAK0828185.1"/>
    </source>
</evidence>
<feature type="region of interest" description="Disordered" evidence="1">
    <location>
        <begin position="58"/>
        <end position="174"/>
    </location>
</feature>
<sequence>MLQVHHAHLLLSLLPLHVLPPPPLLRPPRCCRRERTARAPSLVRSGCADAYIRIAPKRRRARTPAGATPSSRPHRLPSCRNSHWQSEQGGTKRCRHARVVEGRLGWPRRPRLRTPPGRQGLSGARSPRRRRSREDGEAESVGGAQRWTSDPRWGRSWRNVPMSQGSSDRGGFLI</sequence>
<evidence type="ECO:0000256" key="2">
    <source>
        <dbReference type="SAM" id="SignalP"/>
    </source>
</evidence>
<reference evidence="3" key="1">
    <citation type="submission" date="2023-10" db="EMBL/GenBank/DDBJ databases">
        <authorList>
            <person name="Chen Y."/>
            <person name="Shah S."/>
            <person name="Dougan E. K."/>
            <person name="Thang M."/>
            <person name="Chan C."/>
        </authorList>
    </citation>
    <scope>NUCLEOTIDE SEQUENCE [LARGE SCALE GENOMIC DNA]</scope>
</reference>
<dbReference type="Proteomes" id="UP001189429">
    <property type="component" value="Unassembled WGS sequence"/>
</dbReference>
<feature type="signal peptide" evidence="2">
    <location>
        <begin position="1"/>
        <end position="20"/>
    </location>
</feature>
<feature type="chain" id="PRO_5047122866" evidence="2">
    <location>
        <begin position="21"/>
        <end position="174"/>
    </location>
</feature>
<evidence type="ECO:0000256" key="1">
    <source>
        <dbReference type="SAM" id="MobiDB-lite"/>
    </source>
</evidence>
<name>A0ABN9S8I0_9DINO</name>
<gene>
    <name evidence="3" type="ORF">PCOR1329_LOCUS27482</name>
</gene>